<dbReference type="PIRSF" id="PIRSF000535">
    <property type="entry name" value="1PFK/6PFK/LacC"/>
    <property type="match status" value="1"/>
</dbReference>
<proteinExistence type="inferred from homology"/>
<dbReference type="Pfam" id="PF00294">
    <property type="entry name" value="PfkB"/>
    <property type="match status" value="1"/>
</dbReference>
<dbReference type="InterPro" id="IPR022463">
    <property type="entry name" value="1-PFruKinase"/>
</dbReference>
<dbReference type="InterPro" id="IPR017583">
    <property type="entry name" value="Tagatose/fructose_Pkinase"/>
</dbReference>
<dbReference type="SUPFAM" id="SSF53613">
    <property type="entry name" value="Ribokinase-like"/>
    <property type="match status" value="1"/>
</dbReference>
<keyword evidence="2 6" id="KW-0808">Transferase</keyword>
<dbReference type="InterPro" id="IPR011611">
    <property type="entry name" value="PfkB_dom"/>
</dbReference>
<dbReference type="PANTHER" id="PTHR46566">
    <property type="entry name" value="1-PHOSPHOFRUCTOKINASE-RELATED"/>
    <property type="match status" value="1"/>
</dbReference>
<evidence type="ECO:0000313" key="9">
    <source>
        <dbReference type="Proteomes" id="UP000185557"/>
    </source>
</evidence>
<dbReference type="PANTHER" id="PTHR46566:SF5">
    <property type="entry name" value="1-PHOSPHOFRUCTOKINASE"/>
    <property type="match status" value="1"/>
</dbReference>
<comment type="caution">
    <text evidence="8">The sequence shown here is derived from an EMBL/GenBank/DDBJ whole genome shotgun (WGS) entry which is preliminary data.</text>
</comment>
<dbReference type="GO" id="GO:0005829">
    <property type="term" value="C:cytosol"/>
    <property type="evidence" value="ECO:0007669"/>
    <property type="project" value="TreeGrafter"/>
</dbReference>
<keyword evidence="3" id="KW-0547">Nucleotide-binding</keyword>
<evidence type="ECO:0000256" key="5">
    <source>
        <dbReference type="ARBA" id="ARBA00022840"/>
    </source>
</evidence>
<accession>A0A1U7IYE6</accession>
<dbReference type="GO" id="GO:0005524">
    <property type="term" value="F:ATP binding"/>
    <property type="evidence" value="ECO:0007669"/>
    <property type="project" value="UniProtKB-KW"/>
</dbReference>
<dbReference type="Gene3D" id="3.40.1190.20">
    <property type="match status" value="1"/>
</dbReference>
<reference evidence="8 9" key="1">
    <citation type="submission" date="2016-11" db="EMBL/GenBank/DDBJ databases">
        <title>Draft Genome Sequences of Nine Cyanobacterial Strains from Diverse Habitats.</title>
        <authorList>
            <person name="Zhu T."/>
            <person name="Hou S."/>
            <person name="Lu X."/>
            <person name="Hess W.R."/>
        </authorList>
    </citation>
    <scope>NUCLEOTIDE SEQUENCE [LARGE SCALE GENOMIC DNA]</scope>
    <source>
        <strain evidence="8 9">NIES-30</strain>
    </source>
</reference>
<organism evidence="8 9">
    <name type="scientific">Phormidium tenue NIES-30</name>
    <dbReference type="NCBI Taxonomy" id="549789"/>
    <lineage>
        <taxon>Bacteria</taxon>
        <taxon>Bacillati</taxon>
        <taxon>Cyanobacteriota</taxon>
        <taxon>Cyanophyceae</taxon>
        <taxon>Oscillatoriophycideae</taxon>
        <taxon>Oscillatoriales</taxon>
        <taxon>Oscillatoriaceae</taxon>
        <taxon>Phormidium</taxon>
    </lineage>
</organism>
<keyword evidence="4 8" id="KW-0418">Kinase</keyword>
<dbReference type="EMBL" id="MRCG01000029">
    <property type="protein sequence ID" value="OKH43777.1"/>
    <property type="molecule type" value="Genomic_DNA"/>
</dbReference>
<evidence type="ECO:0000256" key="6">
    <source>
        <dbReference type="PIRNR" id="PIRNR000535"/>
    </source>
</evidence>
<dbReference type="GO" id="GO:0008662">
    <property type="term" value="F:1-phosphofructokinase activity"/>
    <property type="evidence" value="ECO:0007669"/>
    <property type="project" value="InterPro"/>
</dbReference>
<sequence length="318" mass="33767">MTHPPRTQRIATVTLNPAIDQTVSIPNFQADAVNRVAWKQDDAGGKGVNVASFLAEAGHKVSVTGFLGRENNALFKVLFQQKGIDDHFVNLPGETRVNIKIVDDAQGQVTDINYPGQSPTHLDVDGLRNVVHALTGSCDWFVFSGSVPAGLSTNIYDELIGPLKAQGKTVILDTSGDALRFGLPAKPDLIKPNRVELEEVLNTRLESHGAIVAAARELIDSGIRYVVVSMGGDGALFIDRTQAFHAQPPAVEIKSTVGAGDAMVAGTVAGLLGGESLRACATLATAFSMGALGQIGPRLPPMEQIHAMRHLVTVQEVR</sequence>
<gene>
    <name evidence="8" type="ORF">NIES30_24135</name>
</gene>
<evidence type="ECO:0000256" key="3">
    <source>
        <dbReference type="ARBA" id="ARBA00022741"/>
    </source>
</evidence>
<dbReference type="AlphaFoldDB" id="A0A1U7IYE6"/>
<protein>
    <submittedName>
        <fullName evidence="8">1-phosphofructokinase</fullName>
    </submittedName>
</protein>
<dbReference type="NCBIfam" id="TIGR03828">
    <property type="entry name" value="pfkB"/>
    <property type="match status" value="1"/>
</dbReference>
<keyword evidence="9" id="KW-1185">Reference proteome</keyword>
<dbReference type="NCBIfam" id="TIGR03168">
    <property type="entry name" value="1-PFK"/>
    <property type="match status" value="1"/>
</dbReference>
<name>A0A1U7IYE6_9CYAN</name>
<dbReference type="InterPro" id="IPR029056">
    <property type="entry name" value="Ribokinase-like"/>
</dbReference>
<evidence type="ECO:0000256" key="2">
    <source>
        <dbReference type="ARBA" id="ARBA00022679"/>
    </source>
</evidence>
<evidence type="ECO:0000256" key="4">
    <source>
        <dbReference type="ARBA" id="ARBA00022777"/>
    </source>
</evidence>
<comment type="similarity">
    <text evidence="1">Belongs to the carbohydrate kinase PfkB family.</text>
</comment>
<dbReference type="FunFam" id="3.40.1190.20:FF:000001">
    <property type="entry name" value="Phosphofructokinase"/>
    <property type="match status" value="1"/>
</dbReference>
<dbReference type="OrthoDB" id="9801219at2"/>
<dbReference type="GO" id="GO:0016052">
    <property type="term" value="P:carbohydrate catabolic process"/>
    <property type="evidence" value="ECO:0007669"/>
    <property type="project" value="UniProtKB-ARBA"/>
</dbReference>
<keyword evidence="5" id="KW-0067">ATP-binding</keyword>
<dbReference type="Proteomes" id="UP000185557">
    <property type="component" value="Unassembled WGS sequence"/>
</dbReference>
<feature type="domain" description="Carbohydrate kinase PfkB" evidence="7">
    <location>
        <begin position="30"/>
        <end position="300"/>
    </location>
</feature>
<dbReference type="STRING" id="549789.NIES30_24135"/>
<dbReference type="RefSeq" id="WP_073611012.1">
    <property type="nucleotide sequence ID" value="NZ_MRCG01000029.1"/>
</dbReference>
<evidence type="ECO:0000313" key="8">
    <source>
        <dbReference type="EMBL" id="OKH43777.1"/>
    </source>
</evidence>
<dbReference type="GO" id="GO:0044281">
    <property type="term" value="P:small molecule metabolic process"/>
    <property type="evidence" value="ECO:0007669"/>
    <property type="project" value="UniProtKB-ARBA"/>
</dbReference>
<evidence type="ECO:0000256" key="1">
    <source>
        <dbReference type="ARBA" id="ARBA00010688"/>
    </source>
</evidence>
<dbReference type="CDD" id="cd01164">
    <property type="entry name" value="FruK_PfkB_like"/>
    <property type="match status" value="1"/>
</dbReference>
<evidence type="ECO:0000259" key="7">
    <source>
        <dbReference type="Pfam" id="PF00294"/>
    </source>
</evidence>